<evidence type="ECO:0008006" key="7">
    <source>
        <dbReference type="Google" id="ProtNLM"/>
    </source>
</evidence>
<dbReference type="PATRIC" id="fig|1365248.3.peg.5334"/>
<feature type="chain" id="PRO_5007887251" description="Endonuclease I" evidence="4">
    <location>
        <begin position="21"/>
        <end position="216"/>
    </location>
</feature>
<evidence type="ECO:0000256" key="3">
    <source>
        <dbReference type="ARBA" id="ARBA00022801"/>
    </source>
</evidence>
<proteinExistence type="inferred from homology"/>
<comment type="similarity">
    <text evidence="1">Belongs to the EndA/NucM nuclease family.</text>
</comment>
<accession>A0A167H1P1</accession>
<protein>
    <recommendedName>
        <fullName evidence="7">Endonuclease I</fullName>
    </recommendedName>
</protein>
<dbReference type="PANTHER" id="PTHR33607:SF2">
    <property type="entry name" value="ENDONUCLEASE-1"/>
    <property type="match status" value="1"/>
</dbReference>
<reference evidence="5 6" key="1">
    <citation type="submission" date="2013-07" db="EMBL/GenBank/DDBJ databases">
        <title>Comparative Genomic and Metabolomic Analysis of Twelve Strains of Pseudoalteromonas luteoviolacea.</title>
        <authorList>
            <person name="Vynne N.G."/>
            <person name="Mansson M."/>
            <person name="Gram L."/>
        </authorList>
    </citation>
    <scope>NUCLEOTIDE SEQUENCE [LARGE SCALE GENOMIC DNA]</scope>
    <source>
        <strain evidence="5 6">CPMOR-1</strain>
    </source>
</reference>
<dbReference type="InterPro" id="IPR044925">
    <property type="entry name" value="His-Me_finger_sf"/>
</dbReference>
<dbReference type="GO" id="GO:0016787">
    <property type="term" value="F:hydrolase activity"/>
    <property type="evidence" value="ECO:0007669"/>
    <property type="project" value="UniProtKB-KW"/>
</dbReference>
<dbReference type="RefSeq" id="WP_063370323.1">
    <property type="nucleotide sequence ID" value="NZ_AUYC01000095.1"/>
</dbReference>
<feature type="signal peptide" evidence="4">
    <location>
        <begin position="1"/>
        <end position="20"/>
    </location>
</feature>
<evidence type="ECO:0000313" key="6">
    <source>
        <dbReference type="Proteomes" id="UP000076486"/>
    </source>
</evidence>
<gene>
    <name evidence="5" type="ORF">N473_06545</name>
</gene>
<dbReference type="GO" id="GO:0004518">
    <property type="term" value="F:nuclease activity"/>
    <property type="evidence" value="ECO:0007669"/>
    <property type="project" value="UniProtKB-KW"/>
</dbReference>
<dbReference type="PANTHER" id="PTHR33607">
    <property type="entry name" value="ENDONUCLEASE-1"/>
    <property type="match status" value="1"/>
</dbReference>
<evidence type="ECO:0000256" key="4">
    <source>
        <dbReference type="SAM" id="SignalP"/>
    </source>
</evidence>
<evidence type="ECO:0000256" key="2">
    <source>
        <dbReference type="ARBA" id="ARBA00022722"/>
    </source>
</evidence>
<dbReference type="EMBL" id="AUYC01000095">
    <property type="protein sequence ID" value="KZN57538.1"/>
    <property type="molecule type" value="Genomic_DNA"/>
</dbReference>
<keyword evidence="2" id="KW-0540">Nuclease</keyword>
<evidence type="ECO:0000313" key="5">
    <source>
        <dbReference type="EMBL" id="KZN57538.1"/>
    </source>
</evidence>
<dbReference type="Pfam" id="PF04231">
    <property type="entry name" value="Endonuclease_1"/>
    <property type="match status" value="1"/>
</dbReference>
<name>A0A167H1P1_9GAMM</name>
<dbReference type="AlphaFoldDB" id="A0A167H1P1"/>
<keyword evidence="3" id="KW-0378">Hydrolase</keyword>
<organism evidence="5 6">
    <name type="scientific">Pseudoalteromonas luteoviolacea CPMOR-1</name>
    <dbReference type="NCBI Taxonomy" id="1365248"/>
    <lineage>
        <taxon>Bacteria</taxon>
        <taxon>Pseudomonadati</taxon>
        <taxon>Pseudomonadota</taxon>
        <taxon>Gammaproteobacteria</taxon>
        <taxon>Alteromonadales</taxon>
        <taxon>Pseudoalteromonadaceae</taxon>
        <taxon>Pseudoalteromonas</taxon>
    </lineage>
</organism>
<dbReference type="SUPFAM" id="SSF54060">
    <property type="entry name" value="His-Me finger endonucleases"/>
    <property type="match status" value="1"/>
</dbReference>
<evidence type="ECO:0000256" key="1">
    <source>
        <dbReference type="ARBA" id="ARBA00006429"/>
    </source>
</evidence>
<comment type="caution">
    <text evidence="5">The sequence shown here is derived from an EMBL/GenBank/DDBJ whole genome shotgun (WGS) entry which is preliminary data.</text>
</comment>
<sequence>MSRIPIFCSLFLLFFAQPLAAQTFNSFYQTKKYLNQQLSEHAKTLYCGCDINRVGKKLVPDPQTCGYQPRNPTTRSGKPNSRATRIEWEHIVSAWEFGHQLQCWQAGGRKNCRKVSAQFRRMEADPHNLAPAIGEINGDRSNYRFGMLPNTPFRHGACEVKIDFKQRVVEPPIYARQQIAQAYFYMQRTYGLKISEKQQKLFEVWGKTEPKLAHSH</sequence>
<keyword evidence="4" id="KW-0732">Signal</keyword>
<dbReference type="InterPro" id="IPR007346">
    <property type="entry name" value="Endonuclease-I"/>
</dbReference>
<dbReference type="Proteomes" id="UP000076486">
    <property type="component" value="Unassembled WGS sequence"/>
</dbReference>